<comment type="similarity">
    <text evidence="2">Belongs to the TsaE family.</text>
</comment>
<gene>
    <name evidence="11" type="primary">tsaE</name>
    <name evidence="11" type="ORF">J3U87_12300</name>
</gene>
<evidence type="ECO:0000256" key="2">
    <source>
        <dbReference type="ARBA" id="ARBA00007599"/>
    </source>
</evidence>
<organism evidence="11 12">
    <name type="scientific">Sulfidibacter corallicola</name>
    <dbReference type="NCBI Taxonomy" id="2818388"/>
    <lineage>
        <taxon>Bacteria</taxon>
        <taxon>Pseudomonadati</taxon>
        <taxon>Acidobacteriota</taxon>
        <taxon>Holophagae</taxon>
        <taxon>Acanthopleuribacterales</taxon>
        <taxon>Acanthopleuribacteraceae</taxon>
        <taxon>Sulfidibacter</taxon>
    </lineage>
</organism>
<evidence type="ECO:0000256" key="5">
    <source>
        <dbReference type="ARBA" id="ARBA00022694"/>
    </source>
</evidence>
<evidence type="ECO:0000256" key="6">
    <source>
        <dbReference type="ARBA" id="ARBA00022723"/>
    </source>
</evidence>
<accession>A0A8A4TTE5</accession>
<evidence type="ECO:0000256" key="8">
    <source>
        <dbReference type="ARBA" id="ARBA00022840"/>
    </source>
</evidence>
<keyword evidence="9" id="KW-0460">Magnesium</keyword>
<keyword evidence="6" id="KW-0479">Metal-binding</keyword>
<dbReference type="InterPro" id="IPR027417">
    <property type="entry name" value="P-loop_NTPase"/>
</dbReference>
<dbReference type="SUPFAM" id="SSF52540">
    <property type="entry name" value="P-loop containing nucleoside triphosphate hydrolases"/>
    <property type="match status" value="1"/>
</dbReference>
<dbReference type="Proteomes" id="UP000663929">
    <property type="component" value="Chromosome"/>
</dbReference>
<keyword evidence="4" id="KW-0963">Cytoplasm</keyword>
<keyword evidence="5" id="KW-0819">tRNA processing</keyword>
<keyword evidence="7" id="KW-0547">Nucleotide-binding</keyword>
<dbReference type="NCBIfam" id="TIGR00150">
    <property type="entry name" value="T6A_YjeE"/>
    <property type="match status" value="1"/>
</dbReference>
<keyword evidence="8" id="KW-0067">ATP-binding</keyword>
<dbReference type="RefSeq" id="WP_237383329.1">
    <property type="nucleotide sequence ID" value="NZ_CP071793.1"/>
</dbReference>
<dbReference type="GO" id="GO:0046872">
    <property type="term" value="F:metal ion binding"/>
    <property type="evidence" value="ECO:0007669"/>
    <property type="project" value="UniProtKB-KW"/>
</dbReference>
<proteinExistence type="inferred from homology"/>
<sequence>MMTMSFPLRLVTEDVQQTQSLAARLARQTRPGDILLLHGDLGAGKTSFVRGFCEGLGMPDPWEVDSPTYTVINHYHAGPGVDHIDLYRFEDPFELEEIALDEVLRASTIKLIEWPERLGNYPCPDPRFLIKIKSIDDSRRQIEILTPEPR</sequence>
<dbReference type="AlphaFoldDB" id="A0A8A4TTE5"/>
<comment type="subcellular location">
    <subcellularLocation>
        <location evidence="1">Cytoplasm</location>
    </subcellularLocation>
</comment>
<keyword evidence="12" id="KW-1185">Reference proteome</keyword>
<dbReference type="KEGG" id="scor:J3U87_12300"/>
<evidence type="ECO:0000256" key="7">
    <source>
        <dbReference type="ARBA" id="ARBA00022741"/>
    </source>
</evidence>
<evidence type="ECO:0000256" key="1">
    <source>
        <dbReference type="ARBA" id="ARBA00004496"/>
    </source>
</evidence>
<evidence type="ECO:0000256" key="3">
    <source>
        <dbReference type="ARBA" id="ARBA00019010"/>
    </source>
</evidence>
<evidence type="ECO:0000256" key="4">
    <source>
        <dbReference type="ARBA" id="ARBA00022490"/>
    </source>
</evidence>
<reference evidence="11" key="1">
    <citation type="submission" date="2021-03" db="EMBL/GenBank/DDBJ databases">
        <title>Acanthopleuribacteraceae sp. M133.</title>
        <authorList>
            <person name="Wang G."/>
        </authorList>
    </citation>
    <scope>NUCLEOTIDE SEQUENCE</scope>
    <source>
        <strain evidence="11">M133</strain>
    </source>
</reference>
<dbReference type="PANTHER" id="PTHR33540:SF2">
    <property type="entry name" value="TRNA THREONYLCARBAMOYLADENOSINE BIOSYNTHESIS PROTEIN TSAE"/>
    <property type="match status" value="1"/>
</dbReference>
<evidence type="ECO:0000256" key="9">
    <source>
        <dbReference type="ARBA" id="ARBA00022842"/>
    </source>
</evidence>
<protein>
    <recommendedName>
        <fullName evidence="3">tRNA threonylcarbamoyladenosine biosynthesis protein TsaE</fullName>
    </recommendedName>
    <alternativeName>
        <fullName evidence="10">t(6)A37 threonylcarbamoyladenosine biosynthesis protein TsaE</fullName>
    </alternativeName>
</protein>
<dbReference type="Pfam" id="PF02367">
    <property type="entry name" value="TsaE"/>
    <property type="match status" value="1"/>
</dbReference>
<dbReference type="PANTHER" id="PTHR33540">
    <property type="entry name" value="TRNA THREONYLCARBAMOYLADENOSINE BIOSYNTHESIS PROTEIN TSAE"/>
    <property type="match status" value="1"/>
</dbReference>
<evidence type="ECO:0000256" key="10">
    <source>
        <dbReference type="ARBA" id="ARBA00032441"/>
    </source>
</evidence>
<dbReference type="GO" id="GO:0002949">
    <property type="term" value="P:tRNA threonylcarbamoyladenosine modification"/>
    <property type="evidence" value="ECO:0007669"/>
    <property type="project" value="InterPro"/>
</dbReference>
<dbReference type="Gene3D" id="3.40.50.300">
    <property type="entry name" value="P-loop containing nucleotide triphosphate hydrolases"/>
    <property type="match status" value="1"/>
</dbReference>
<name>A0A8A4TTE5_SULCO</name>
<dbReference type="InterPro" id="IPR003442">
    <property type="entry name" value="T6A_TsaE"/>
</dbReference>
<evidence type="ECO:0000313" key="11">
    <source>
        <dbReference type="EMBL" id="QTD53229.1"/>
    </source>
</evidence>
<dbReference type="EMBL" id="CP071793">
    <property type="protein sequence ID" value="QTD53229.1"/>
    <property type="molecule type" value="Genomic_DNA"/>
</dbReference>
<dbReference type="GO" id="GO:0005737">
    <property type="term" value="C:cytoplasm"/>
    <property type="evidence" value="ECO:0007669"/>
    <property type="project" value="UniProtKB-SubCell"/>
</dbReference>
<dbReference type="GO" id="GO:0005524">
    <property type="term" value="F:ATP binding"/>
    <property type="evidence" value="ECO:0007669"/>
    <property type="project" value="UniProtKB-KW"/>
</dbReference>
<evidence type="ECO:0000313" key="12">
    <source>
        <dbReference type="Proteomes" id="UP000663929"/>
    </source>
</evidence>